<dbReference type="Pfam" id="PF07715">
    <property type="entry name" value="Plug"/>
    <property type="match status" value="1"/>
</dbReference>
<dbReference type="NCBIfam" id="TIGR04056">
    <property type="entry name" value="OMP_RagA_SusC"/>
    <property type="match status" value="1"/>
</dbReference>
<dbReference type="InterPro" id="IPR023996">
    <property type="entry name" value="TonB-dep_OMP_SusC/RagA"/>
</dbReference>
<protein>
    <submittedName>
        <fullName evidence="3">SusC/RagA family TonB-linked outer membrane protein</fullName>
    </submittedName>
</protein>
<feature type="domain" description="TonB-dependent receptor plug" evidence="2">
    <location>
        <begin position="69"/>
        <end position="154"/>
    </location>
</feature>
<name>A0ABS7Z6W8_9SPHI</name>
<dbReference type="EMBL" id="JADEYP010000007">
    <property type="protein sequence ID" value="MCA5004615.1"/>
    <property type="molecule type" value="Genomic_DNA"/>
</dbReference>
<accession>A0ABS7Z6W8</accession>
<feature type="signal peptide" evidence="1">
    <location>
        <begin position="1"/>
        <end position="28"/>
    </location>
</feature>
<evidence type="ECO:0000256" key="1">
    <source>
        <dbReference type="SAM" id="SignalP"/>
    </source>
</evidence>
<proteinExistence type="predicted"/>
<sequence length="957" mass="108521">MKTMKYKNLKLAMCLSAVTFLGNQTSNAHLITHSPNHISYLHSGQLQDSSLSDSTDLIQVAFRKVKRQDLMGEVNAVNLNNLLNKNYTTYSLDNLDALISGYNGNIWGTGGYLLLIDGFPRDANNVMPTEIEQISVMKGINAVALYGSRASKGVIYITTKRGTSDNQKINIRTNAGINTPISYPKYLGSAEYMTLYNEARRNDGLPNLYSEKSIYHHAAGINPYRYPNVDYFSSDYIKNSFNRYDATAEVSGGSDRTKYYTNFGYWSAGSLLNFGEARENNTSNRFNMRGNIDVKLNNIMSLNVNAAASFYTQKGVNTDYWAASATGRPHRFSPLIPINMLEESDENSWIYVNNSNFLVNGQYLLGGSQLDQSNAFASIYSGGNSRHMNRQFQFNTGLDFDLKGITEGLSFETALAIDYQNQYNQSYNNTYAVYQAGWNNYNGEDLISGLTKYGEDRRSGVQNIGGSSYRQTLGFTAQLNYFRTYNDNHNVSAILLANAFQIGRSADYHKQSNANLGLHIGYNFANKYYVDFSGALPHSAKLPEGKRKAFSPTLSLAWRLSEEEFMKGGIFSDLRLKASAGIVNTDLDIEQFYMYQGYYTFNNAAWYSWRDGELIRTFDRFRGENMNMRYPQRREFNFGFEASMFNNLISYNASYFYNQMNGLLVQPSTLYPMYFMSYWPVYSDMPFVNYNIDERKGVDFGLNINKSFNNSSISFGVTGLYYDTKASKRDELYEFDYQNRTGKPLDAMWGLQSNGFYNDQADIETSAVSTFGEVRPGDIKYIDQNGDGTIDNRDEVYLGKGGWAGAPFSLGFNLTAKWKNLTLFAVATSRHGSYAMRNNSYFWVDGEDKYSITVRDRWTPETSSTATYPRLTTNNSDNNFRSSDFWMYKTNRFDLSKVQISYDFPKSILGKGIVKELGTYVNGFNLLTLAQEKETMQLSVGSAPQSRFFNFGVKALF</sequence>
<comment type="caution">
    <text evidence="3">The sequence shown here is derived from an EMBL/GenBank/DDBJ whole genome shotgun (WGS) entry which is preliminary data.</text>
</comment>
<organism evidence="3 4">
    <name type="scientific">Sphingobacterium bovistauri</name>
    <dbReference type="NCBI Taxonomy" id="2781959"/>
    <lineage>
        <taxon>Bacteria</taxon>
        <taxon>Pseudomonadati</taxon>
        <taxon>Bacteroidota</taxon>
        <taxon>Sphingobacteriia</taxon>
        <taxon>Sphingobacteriales</taxon>
        <taxon>Sphingobacteriaceae</taxon>
        <taxon>Sphingobacterium</taxon>
    </lineage>
</organism>
<dbReference type="RefSeq" id="WP_225552001.1">
    <property type="nucleotide sequence ID" value="NZ_JADEYP010000007.1"/>
</dbReference>
<reference evidence="3" key="1">
    <citation type="submission" date="2020-10" db="EMBL/GenBank/DDBJ databases">
        <authorList>
            <person name="Lu T."/>
            <person name="Wang Q."/>
            <person name="Han X."/>
        </authorList>
    </citation>
    <scope>NUCLEOTIDE SEQUENCE</scope>
    <source>
        <strain evidence="3">WQ 366</strain>
    </source>
</reference>
<evidence type="ECO:0000313" key="4">
    <source>
        <dbReference type="Proteomes" id="UP001165302"/>
    </source>
</evidence>
<keyword evidence="1" id="KW-0732">Signal</keyword>
<gene>
    <name evidence="3" type="ORF">IPZ78_05530</name>
</gene>
<evidence type="ECO:0000313" key="3">
    <source>
        <dbReference type="EMBL" id="MCA5004615.1"/>
    </source>
</evidence>
<feature type="chain" id="PRO_5046859438" evidence="1">
    <location>
        <begin position="29"/>
        <end position="957"/>
    </location>
</feature>
<dbReference type="Gene3D" id="2.170.130.10">
    <property type="entry name" value="TonB-dependent receptor, plug domain"/>
    <property type="match status" value="1"/>
</dbReference>
<keyword evidence="4" id="KW-1185">Reference proteome</keyword>
<dbReference type="Proteomes" id="UP001165302">
    <property type="component" value="Unassembled WGS sequence"/>
</dbReference>
<dbReference type="SUPFAM" id="SSF56935">
    <property type="entry name" value="Porins"/>
    <property type="match status" value="1"/>
</dbReference>
<dbReference type="InterPro" id="IPR012910">
    <property type="entry name" value="Plug_dom"/>
</dbReference>
<dbReference type="InterPro" id="IPR037066">
    <property type="entry name" value="Plug_dom_sf"/>
</dbReference>
<evidence type="ECO:0000259" key="2">
    <source>
        <dbReference type="Pfam" id="PF07715"/>
    </source>
</evidence>